<reference evidence="3 4" key="1">
    <citation type="submission" date="2024-02" db="EMBL/GenBank/DDBJ databases">
        <authorList>
            <person name="Vignale AGUSTIN F."/>
            <person name="Sosa J E."/>
            <person name="Modenutti C."/>
        </authorList>
    </citation>
    <scope>NUCLEOTIDE SEQUENCE [LARGE SCALE GENOMIC DNA]</scope>
</reference>
<protein>
    <submittedName>
        <fullName evidence="3">Uncharacterized protein</fullName>
    </submittedName>
</protein>
<dbReference type="EMBL" id="CAUOFW020006168">
    <property type="protein sequence ID" value="CAK9173283.1"/>
    <property type="molecule type" value="Genomic_DNA"/>
</dbReference>
<feature type="signal peptide" evidence="2">
    <location>
        <begin position="1"/>
        <end position="20"/>
    </location>
</feature>
<dbReference type="Proteomes" id="UP001642360">
    <property type="component" value="Unassembled WGS sequence"/>
</dbReference>
<evidence type="ECO:0000313" key="4">
    <source>
        <dbReference type="Proteomes" id="UP001642360"/>
    </source>
</evidence>
<comment type="caution">
    <text evidence="3">The sequence shown here is derived from an EMBL/GenBank/DDBJ whole genome shotgun (WGS) entry which is preliminary data.</text>
</comment>
<sequence length="120" mass="14204">MISLHISILQFPIFIVECSTQLCIFGSQSLKPCAGLNDVVDWSTVHYVVTKYRFEFNLYMRNSFIFLFLLFVFHIYLSQNVRRSRNTIALGNHLEKFLEGYSCYGDVYPWTKEHLLHQNQ</sequence>
<keyword evidence="1" id="KW-0472">Membrane</keyword>
<evidence type="ECO:0000313" key="3">
    <source>
        <dbReference type="EMBL" id="CAK9173283.1"/>
    </source>
</evidence>
<feature type="chain" id="PRO_5044832771" evidence="2">
    <location>
        <begin position="21"/>
        <end position="120"/>
    </location>
</feature>
<keyword evidence="1" id="KW-1133">Transmembrane helix</keyword>
<gene>
    <name evidence="3" type="ORF">ILEXP_LOCUS43018</name>
</gene>
<evidence type="ECO:0000256" key="1">
    <source>
        <dbReference type="SAM" id="Phobius"/>
    </source>
</evidence>
<organism evidence="3 4">
    <name type="scientific">Ilex paraguariensis</name>
    <name type="common">yerba mate</name>
    <dbReference type="NCBI Taxonomy" id="185542"/>
    <lineage>
        <taxon>Eukaryota</taxon>
        <taxon>Viridiplantae</taxon>
        <taxon>Streptophyta</taxon>
        <taxon>Embryophyta</taxon>
        <taxon>Tracheophyta</taxon>
        <taxon>Spermatophyta</taxon>
        <taxon>Magnoliopsida</taxon>
        <taxon>eudicotyledons</taxon>
        <taxon>Gunneridae</taxon>
        <taxon>Pentapetalae</taxon>
        <taxon>asterids</taxon>
        <taxon>campanulids</taxon>
        <taxon>Aquifoliales</taxon>
        <taxon>Aquifoliaceae</taxon>
        <taxon>Ilex</taxon>
    </lineage>
</organism>
<accession>A0ABC8TUV8</accession>
<keyword evidence="1" id="KW-0812">Transmembrane</keyword>
<keyword evidence="2" id="KW-0732">Signal</keyword>
<name>A0ABC8TUV8_9AQUA</name>
<keyword evidence="4" id="KW-1185">Reference proteome</keyword>
<proteinExistence type="predicted"/>
<feature type="transmembrane region" description="Helical" evidence="1">
    <location>
        <begin position="58"/>
        <end position="77"/>
    </location>
</feature>
<evidence type="ECO:0000256" key="2">
    <source>
        <dbReference type="SAM" id="SignalP"/>
    </source>
</evidence>
<dbReference type="AlphaFoldDB" id="A0ABC8TUV8"/>